<protein>
    <submittedName>
        <fullName evidence="1">Uncharacterized protein</fullName>
    </submittedName>
</protein>
<evidence type="ECO:0000313" key="2">
    <source>
        <dbReference type="Proteomes" id="UP000078542"/>
    </source>
</evidence>
<sequence>MEYSGICGVSTGVFTRGNACWLNDNMICLFIVDDYYVYLYLFCESRFCEINRSVSLRFQHFDEVSANMISWSKVASQTTASSRNYAWIVSPGGCWLTRQTEREIEIKFSLRLSLVANSLSRRRLPVLTWRRFSNAAANTFSTSRITPWSIIAISSIRNAIVSIIYDLYVSIHAFKSNYLVVPYRRELFDGDLCLIKSHVTRGLSGEHKRCRFN</sequence>
<dbReference type="EMBL" id="KQ978285">
    <property type="protein sequence ID" value="KYM95676.1"/>
    <property type="molecule type" value="Genomic_DNA"/>
</dbReference>
<dbReference type="Proteomes" id="UP000078542">
    <property type="component" value="Unassembled WGS sequence"/>
</dbReference>
<name>A0A151I9D2_9HYME</name>
<dbReference type="AlphaFoldDB" id="A0A151I9D2"/>
<accession>A0A151I9D2</accession>
<reference evidence="1 2" key="1">
    <citation type="submission" date="2016-03" db="EMBL/GenBank/DDBJ databases">
        <title>Cyphomyrmex costatus WGS genome.</title>
        <authorList>
            <person name="Nygaard S."/>
            <person name="Hu H."/>
            <person name="Boomsma J."/>
            <person name="Zhang G."/>
        </authorList>
    </citation>
    <scope>NUCLEOTIDE SEQUENCE [LARGE SCALE GENOMIC DNA]</scope>
    <source>
        <strain evidence="1">MS0001</strain>
        <tissue evidence="1">Whole body</tissue>
    </source>
</reference>
<keyword evidence="2" id="KW-1185">Reference proteome</keyword>
<evidence type="ECO:0000313" key="1">
    <source>
        <dbReference type="EMBL" id="KYM95676.1"/>
    </source>
</evidence>
<proteinExistence type="predicted"/>
<organism evidence="1 2">
    <name type="scientific">Cyphomyrmex costatus</name>
    <dbReference type="NCBI Taxonomy" id="456900"/>
    <lineage>
        <taxon>Eukaryota</taxon>
        <taxon>Metazoa</taxon>
        <taxon>Ecdysozoa</taxon>
        <taxon>Arthropoda</taxon>
        <taxon>Hexapoda</taxon>
        <taxon>Insecta</taxon>
        <taxon>Pterygota</taxon>
        <taxon>Neoptera</taxon>
        <taxon>Endopterygota</taxon>
        <taxon>Hymenoptera</taxon>
        <taxon>Apocrita</taxon>
        <taxon>Aculeata</taxon>
        <taxon>Formicoidea</taxon>
        <taxon>Formicidae</taxon>
        <taxon>Myrmicinae</taxon>
        <taxon>Cyphomyrmex</taxon>
    </lineage>
</organism>
<gene>
    <name evidence="1" type="ORF">ALC62_13679</name>
</gene>